<keyword evidence="7 8" id="KW-0238">DNA-binding</keyword>
<accession>A0AA96GFL2</accession>
<dbReference type="SUPFAM" id="SSF52540">
    <property type="entry name" value="P-loop containing nucleoside triphosphate hydrolases"/>
    <property type="match status" value="1"/>
</dbReference>
<dbReference type="Pfam" id="PF17764">
    <property type="entry name" value="PriA_3primeBD"/>
    <property type="match status" value="1"/>
</dbReference>
<name>A0AA96GFL2_9BACT</name>
<keyword evidence="12" id="KW-1185">Reference proteome</keyword>
<dbReference type="PANTHER" id="PTHR30580:SF0">
    <property type="entry name" value="PRIMOSOMAL PROTEIN N"/>
    <property type="match status" value="1"/>
</dbReference>
<dbReference type="Proteomes" id="UP001302494">
    <property type="component" value="Chromosome"/>
</dbReference>
<evidence type="ECO:0000256" key="8">
    <source>
        <dbReference type="HAMAP-Rule" id="MF_00983"/>
    </source>
</evidence>
<dbReference type="GO" id="GO:0006270">
    <property type="term" value="P:DNA replication initiation"/>
    <property type="evidence" value="ECO:0007669"/>
    <property type="project" value="TreeGrafter"/>
</dbReference>
<evidence type="ECO:0000256" key="5">
    <source>
        <dbReference type="ARBA" id="ARBA00022833"/>
    </source>
</evidence>
<dbReference type="Gene3D" id="3.40.1440.60">
    <property type="entry name" value="PriA, 3(prime) DNA-binding domain"/>
    <property type="match status" value="1"/>
</dbReference>
<keyword evidence="6 8" id="KW-0067">ATP-binding</keyword>
<feature type="binding site" evidence="8">
    <location>
        <position position="464"/>
    </location>
    <ligand>
        <name>Zn(2+)</name>
        <dbReference type="ChEBI" id="CHEBI:29105"/>
        <label>1</label>
    </ligand>
</feature>
<reference evidence="11 12" key="1">
    <citation type="submission" date="2023-01" db="EMBL/GenBank/DDBJ databases">
        <title>Cultivation and genomic characterization of new, ubiquitous marine nitrite-oxidizing bacteria from the Nitrospirales.</title>
        <authorList>
            <person name="Mueller A.J."/>
            <person name="Daebeler A."/>
            <person name="Herbold C.W."/>
            <person name="Kirkegaard R.H."/>
            <person name="Daims H."/>
        </authorList>
    </citation>
    <scope>NUCLEOTIDE SEQUENCE [LARGE SCALE GENOMIC DNA]</scope>
    <source>
        <strain evidence="11 12">DK</strain>
    </source>
</reference>
<evidence type="ECO:0000313" key="11">
    <source>
        <dbReference type="EMBL" id="WNM61419.1"/>
    </source>
</evidence>
<dbReference type="HAMAP" id="MF_00983">
    <property type="entry name" value="PriA"/>
    <property type="match status" value="1"/>
</dbReference>
<keyword evidence="5 8" id="KW-0862">Zinc</keyword>
<evidence type="ECO:0000256" key="4">
    <source>
        <dbReference type="ARBA" id="ARBA00022741"/>
    </source>
</evidence>
<gene>
    <name evidence="8 11" type="primary">priA</name>
    <name evidence="11" type="ORF">PQG83_16910</name>
</gene>
<evidence type="ECO:0000256" key="6">
    <source>
        <dbReference type="ARBA" id="ARBA00022840"/>
    </source>
</evidence>
<sequence>MLADVVLPARRFQVFTYQVPPHLLSLLYVGSPVVVPLGSTVVSGVVVTLFEAQNSYSQQTKLRKKSLRAILSLEADAGNRPLEHNLLRLVEKISGYYLAPLAACLRLIVPPHSIPVVKRISLTDDGRQALLDRSLASDVQLMLRKLEQAPRGLLRSSLMRTIKNGSNILTRAKKKGWITEQTTLPSGSKVQSPVRGIRVGRNPMHSVSRGLFDPPEESGELPESLQSSASSFKDNRIWKHLFSAVQTGGFQEVPVVGSELVRQDLLFTMIETILNKDRRVLILAPEVQQAEILGEQVRRVGNFQVEVYHGHLSTMVRAARWERIRQGDVQVVVGTRSALFLPVPNLGLVWINQEEDPSYKDEHLPYFHAREVARMRGECDQALVVYGSRSPSLELFGRYTEQVCESLERSSQQIPHVNMVDLRTLPYETIMSPALITRITRSLDEGEQVILLLNRKGFSGALVCRDCGKAPSCPTCGVALKLYQRPSRLVCTYCEGVQPTPETCPTCQGRVFRFSGMGTQRLEEEVRRLFPAVPVARFDRENVKTPDAADTMLRQFRQRVIGVMIGTEFLVHQSEPPTAPVIGFPQADFGLHIPEFRSAERTFQMLSKALSLARKGQEPGEVILQTRIPDHHVLTAITHQCPRMFYDQELELRDLLGYPPATHLILLVVTGEQASRVQKVVDFLHQRLKEFERKRPPGAAGKGGMGTPMVLGPMASKKPGRIKKNRVIFLMKTADLSEAQRGLQSLQREYEAEFPKDPVVVEFNVDPMDIQ</sequence>
<evidence type="ECO:0000256" key="7">
    <source>
        <dbReference type="ARBA" id="ARBA00023125"/>
    </source>
</evidence>
<dbReference type="GO" id="GO:0005524">
    <property type="term" value="F:ATP binding"/>
    <property type="evidence" value="ECO:0007669"/>
    <property type="project" value="UniProtKB-UniRule"/>
</dbReference>
<feature type="binding site" evidence="8">
    <location>
        <position position="494"/>
    </location>
    <ligand>
        <name>Zn(2+)</name>
        <dbReference type="ChEBI" id="CHEBI:29105"/>
        <label>2</label>
    </ligand>
</feature>
<comment type="cofactor">
    <cofactor evidence="8">
        <name>Zn(2+)</name>
        <dbReference type="ChEBI" id="CHEBI:29105"/>
    </cofactor>
    <text evidence="8">Binds 2 zinc ions per subunit.</text>
</comment>
<evidence type="ECO:0000256" key="9">
    <source>
        <dbReference type="SAM" id="MobiDB-lite"/>
    </source>
</evidence>
<comment type="function">
    <text evidence="8">Initiates the restart of stalled replication forks, which reloads the replicative helicase on sites other than the origin of replication. Recognizes and binds to abandoned replication forks and remodels them to uncover a helicase loading site. Promotes assembly of the primosome at these replication forks.</text>
</comment>
<feature type="binding site" evidence="8">
    <location>
        <position position="507"/>
    </location>
    <ligand>
        <name>Zn(2+)</name>
        <dbReference type="ChEBI" id="CHEBI:29105"/>
        <label>1</label>
    </ligand>
</feature>
<feature type="domain" description="Primosomal protein N' 3' DNA-binding" evidence="10">
    <location>
        <begin position="4"/>
        <end position="110"/>
    </location>
</feature>
<keyword evidence="4 8" id="KW-0547">Nucleotide-binding</keyword>
<dbReference type="Gene3D" id="3.40.50.300">
    <property type="entry name" value="P-loop containing nucleotide triphosphate hydrolases"/>
    <property type="match status" value="1"/>
</dbReference>
<feature type="binding site" evidence="8">
    <location>
        <position position="491"/>
    </location>
    <ligand>
        <name>Zn(2+)</name>
        <dbReference type="ChEBI" id="CHEBI:29105"/>
        <label>2</label>
    </ligand>
</feature>
<dbReference type="GO" id="GO:1990077">
    <property type="term" value="C:primosome complex"/>
    <property type="evidence" value="ECO:0007669"/>
    <property type="project" value="UniProtKB-UniRule"/>
</dbReference>
<dbReference type="GO" id="GO:0006269">
    <property type="term" value="P:DNA replication, synthesis of primer"/>
    <property type="evidence" value="ECO:0007669"/>
    <property type="project" value="UniProtKB-KW"/>
</dbReference>
<dbReference type="InterPro" id="IPR041222">
    <property type="entry name" value="PriA_3primeBD"/>
</dbReference>
<evidence type="ECO:0000259" key="10">
    <source>
        <dbReference type="Pfam" id="PF17764"/>
    </source>
</evidence>
<evidence type="ECO:0000256" key="3">
    <source>
        <dbReference type="ARBA" id="ARBA00022723"/>
    </source>
</evidence>
<dbReference type="GO" id="GO:0006302">
    <property type="term" value="P:double-strand break repair"/>
    <property type="evidence" value="ECO:0007669"/>
    <property type="project" value="InterPro"/>
</dbReference>
<dbReference type="AlphaFoldDB" id="A0AA96GFL2"/>
<feature type="binding site" evidence="8">
    <location>
        <position position="473"/>
    </location>
    <ligand>
        <name>Zn(2+)</name>
        <dbReference type="ChEBI" id="CHEBI:29105"/>
        <label>2</label>
    </ligand>
</feature>
<dbReference type="GO" id="GO:0006310">
    <property type="term" value="P:DNA recombination"/>
    <property type="evidence" value="ECO:0007669"/>
    <property type="project" value="InterPro"/>
</dbReference>
<dbReference type="NCBIfam" id="TIGR00595">
    <property type="entry name" value="priA"/>
    <property type="match status" value="1"/>
</dbReference>
<proteinExistence type="inferred from homology"/>
<keyword evidence="2 8" id="KW-0235">DNA replication</keyword>
<evidence type="ECO:0000256" key="2">
    <source>
        <dbReference type="ARBA" id="ARBA00022705"/>
    </source>
</evidence>
<feature type="binding site" evidence="8">
    <location>
        <position position="504"/>
    </location>
    <ligand>
        <name>Zn(2+)</name>
        <dbReference type="ChEBI" id="CHEBI:29105"/>
        <label>1</label>
    </ligand>
</feature>
<dbReference type="KEGG" id="nneo:PQG83_16910"/>
<keyword evidence="3 8" id="KW-0479">Metal-binding</keyword>
<dbReference type="EMBL" id="CP116968">
    <property type="protein sequence ID" value="WNM61419.1"/>
    <property type="molecule type" value="Genomic_DNA"/>
</dbReference>
<keyword evidence="1 8" id="KW-0639">Primosome</keyword>
<evidence type="ECO:0000256" key="1">
    <source>
        <dbReference type="ARBA" id="ARBA00022515"/>
    </source>
</evidence>
<comment type="subunit">
    <text evidence="8">Component of the replication restart primosome.</text>
</comment>
<dbReference type="InterPro" id="IPR027417">
    <property type="entry name" value="P-loop_NTPase"/>
</dbReference>
<comment type="similarity">
    <text evidence="8">Belongs to the helicase family. PriA subfamily.</text>
</comment>
<dbReference type="PANTHER" id="PTHR30580">
    <property type="entry name" value="PRIMOSOMAL PROTEIN N"/>
    <property type="match status" value="1"/>
</dbReference>
<protein>
    <recommendedName>
        <fullName evidence="8">Probable replication restart protein PriA</fullName>
    </recommendedName>
    <alternativeName>
        <fullName evidence="8">Putative ATP-dependent DNA helicase PriA</fullName>
    </alternativeName>
</protein>
<evidence type="ECO:0000313" key="12">
    <source>
        <dbReference type="Proteomes" id="UP001302494"/>
    </source>
</evidence>
<feature type="binding site" evidence="8">
    <location>
        <position position="467"/>
    </location>
    <ligand>
        <name>Zn(2+)</name>
        <dbReference type="ChEBI" id="CHEBI:29105"/>
        <label>1</label>
    </ligand>
</feature>
<dbReference type="InterPro" id="IPR005259">
    <property type="entry name" value="PriA"/>
</dbReference>
<comment type="caution">
    <text evidence="8">As this protein does not have any detectable helicase domains, it probably does not have helicase activity.</text>
</comment>
<organism evidence="11 12">
    <name type="scientific">Candidatus Nitrospira neomarina</name>
    <dbReference type="NCBI Taxonomy" id="3020899"/>
    <lineage>
        <taxon>Bacteria</taxon>
        <taxon>Pseudomonadati</taxon>
        <taxon>Nitrospirota</taxon>
        <taxon>Nitrospiria</taxon>
        <taxon>Nitrospirales</taxon>
        <taxon>Nitrospiraceae</taxon>
        <taxon>Nitrospira</taxon>
    </lineage>
</organism>
<dbReference type="GO" id="GO:0008270">
    <property type="term" value="F:zinc ion binding"/>
    <property type="evidence" value="ECO:0007669"/>
    <property type="project" value="UniProtKB-UniRule"/>
</dbReference>
<dbReference type="GO" id="GO:0003677">
    <property type="term" value="F:DNA binding"/>
    <property type="evidence" value="ECO:0007669"/>
    <property type="project" value="UniProtKB-UniRule"/>
</dbReference>
<dbReference type="InterPro" id="IPR042115">
    <property type="entry name" value="PriA_3primeBD_sf"/>
</dbReference>
<feature type="binding site" evidence="8">
    <location>
        <position position="476"/>
    </location>
    <ligand>
        <name>Zn(2+)</name>
        <dbReference type="ChEBI" id="CHEBI:29105"/>
        <label>2</label>
    </ligand>
</feature>
<dbReference type="RefSeq" id="WP_312743546.1">
    <property type="nucleotide sequence ID" value="NZ_CP116968.1"/>
</dbReference>
<feature type="region of interest" description="Disordered" evidence="9">
    <location>
        <begin position="694"/>
        <end position="716"/>
    </location>
</feature>
<dbReference type="GO" id="GO:0043138">
    <property type="term" value="F:3'-5' DNA helicase activity"/>
    <property type="evidence" value="ECO:0007669"/>
    <property type="project" value="TreeGrafter"/>
</dbReference>